<gene>
    <name evidence="2" type="ORF">GIY56_17575</name>
</gene>
<dbReference type="Proteomes" id="UP000481417">
    <property type="component" value="Unassembled WGS sequence"/>
</dbReference>
<dbReference type="AlphaFoldDB" id="A0A6L6HV80"/>
<keyword evidence="1" id="KW-0472">Membrane</keyword>
<evidence type="ECO:0000313" key="3">
    <source>
        <dbReference type="Proteomes" id="UP000481417"/>
    </source>
</evidence>
<name>A0A6L6HV80_9RHOB</name>
<accession>A0A6L6HV80</accession>
<feature type="transmembrane region" description="Helical" evidence="1">
    <location>
        <begin position="72"/>
        <end position="93"/>
    </location>
</feature>
<evidence type="ECO:0000313" key="2">
    <source>
        <dbReference type="EMBL" id="MTE02103.1"/>
    </source>
</evidence>
<proteinExistence type="predicted"/>
<keyword evidence="1" id="KW-1133">Transmembrane helix</keyword>
<comment type="caution">
    <text evidence="2">The sequence shown here is derived from an EMBL/GenBank/DDBJ whole genome shotgun (WGS) entry which is preliminary data.</text>
</comment>
<keyword evidence="1" id="KW-0812">Transmembrane</keyword>
<dbReference type="EMBL" id="WMBT01000029">
    <property type="protein sequence ID" value="MTE02103.1"/>
    <property type="molecule type" value="Genomic_DNA"/>
</dbReference>
<protein>
    <submittedName>
        <fullName evidence="2">Uncharacterized protein</fullName>
    </submittedName>
</protein>
<dbReference type="RefSeq" id="WP_154766154.1">
    <property type="nucleotide sequence ID" value="NZ_WMBT01000029.1"/>
</dbReference>
<evidence type="ECO:0000256" key="1">
    <source>
        <dbReference type="SAM" id="Phobius"/>
    </source>
</evidence>
<keyword evidence="3" id="KW-1185">Reference proteome</keyword>
<sequence length="94" mass="10563">MEILLTVIAIVVIIYMLGEAAAKAIFWKKHYPAYVRSRASRGKRSSKIHFLLTYGSILDPGDWLEARRRPGFILMSLVSAVLSFSMILALLLVP</sequence>
<organism evidence="2 3">
    <name type="scientific">Paracoccus lichenicola</name>
    <dbReference type="NCBI Taxonomy" id="2665644"/>
    <lineage>
        <taxon>Bacteria</taxon>
        <taxon>Pseudomonadati</taxon>
        <taxon>Pseudomonadota</taxon>
        <taxon>Alphaproteobacteria</taxon>
        <taxon>Rhodobacterales</taxon>
        <taxon>Paracoccaceae</taxon>
        <taxon>Paracoccus</taxon>
    </lineage>
</organism>
<reference evidence="2 3" key="1">
    <citation type="submission" date="2019-11" db="EMBL/GenBank/DDBJ databases">
        <authorList>
            <person name="Lang L."/>
        </authorList>
    </citation>
    <scope>NUCLEOTIDE SEQUENCE [LARGE SCALE GENOMIC DNA]</scope>
    <source>
        <strain evidence="2 3">YIM 132242</strain>
    </source>
</reference>